<feature type="region of interest" description="Disordered" evidence="1">
    <location>
        <begin position="46"/>
        <end position="69"/>
    </location>
</feature>
<dbReference type="EMBL" id="BGPR01034547">
    <property type="protein sequence ID" value="GBO08977.1"/>
    <property type="molecule type" value="Genomic_DNA"/>
</dbReference>
<protein>
    <submittedName>
        <fullName evidence="2">Uncharacterized protein</fullName>
    </submittedName>
</protein>
<evidence type="ECO:0000313" key="2">
    <source>
        <dbReference type="EMBL" id="GBO08977.1"/>
    </source>
</evidence>
<sequence>MEPLGNGLFVPQVNSNRASFNSRTDQSISGHGPFVTYLHRFGSCSHDGGVSDDESDPDHYAPDCPVTKPSHFTNSGAENLSTWCENILPDKKSLARLMKIHERRHDTIID</sequence>
<accession>A0A4Y2UBP2</accession>
<evidence type="ECO:0000313" key="3">
    <source>
        <dbReference type="Proteomes" id="UP000499080"/>
    </source>
</evidence>
<proteinExistence type="predicted"/>
<dbReference type="Proteomes" id="UP000499080">
    <property type="component" value="Unassembled WGS sequence"/>
</dbReference>
<keyword evidence="3" id="KW-1185">Reference proteome</keyword>
<dbReference type="AlphaFoldDB" id="A0A4Y2UBP2"/>
<comment type="caution">
    <text evidence="2">The sequence shown here is derived from an EMBL/GenBank/DDBJ whole genome shotgun (WGS) entry which is preliminary data.</text>
</comment>
<evidence type="ECO:0000256" key="1">
    <source>
        <dbReference type="SAM" id="MobiDB-lite"/>
    </source>
</evidence>
<organism evidence="2 3">
    <name type="scientific">Araneus ventricosus</name>
    <name type="common">Orbweaver spider</name>
    <name type="synonym">Epeira ventricosa</name>
    <dbReference type="NCBI Taxonomy" id="182803"/>
    <lineage>
        <taxon>Eukaryota</taxon>
        <taxon>Metazoa</taxon>
        <taxon>Ecdysozoa</taxon>
        <taxon>Arthropoda</taxon>
        <taxon>Chelicerata</taxon>
        <taxon>Arachnida</taxon>
        <taxon>Araneae</taxon>
        <taxon>Araneomorphae</taxon>
        <taxon>Entelegynae</taxon>
        <taxon>Araneoidea</taxon>
        <taxon>Araneidae</taxon>
        <taxon>Araneus</taxon>
    </lineage>
</organism>
<gene>
    <name evidence="2" type="ORF">AVEN_5605_1</name>
</gene>
<name>A0A4Y2UBP2_ARAVE</name>
<reference evidence="2 3" key="1">
    <citation type="journal article" date="2019" name="Sci. Rep.">
        <title>Orb-weaving spider Araneus ventricosus genome elucidates the spidroin gene catalogue.</title>
        <authorList>
            <person name="Kono N."/>
            <person name="Nakamura H."/>
            <person name="Ohtoshi R."/>
            <person name="Moran D.A.P."/>
            <person name="Shinohara A."/>
            <person name="Yoshida Y."/>
            <person name="Fujiwara M."/>
            <person name="Mori M."/>
            <person name="Tomita M."/>
            <person name="Arakawa K."/>
        </authorList>
    </citation>
    <scope>NUCLEOTIDE SEQUENCE [LARGE SCALE GENOMIC DNA]</scope>
</reference>